<dbReference type="SUPFAM" id="SSF56925">
    <property type="entry name" value="OMPA-like"/>
    <property type="match status" value="1"/>
</dbReference>
<dbReference type="Gene3D" id="2.40.160.20">
    <property type="match status" value="1"/>
</dbReference>
<dbReference type="KEGG" id="pcor:KS4_29980"/>
<organism evidence="2 3">
    <name type="scientific">Poriferisphaera corsica</name>
    <dbReference type="NCBI Taxonomy" id="2528020"/>
    <lineage>
        <taxon>Bacteria</taxon>
        <taxon>Pseudomonadati</taxon>
        <taxon>Planctomycetota</taxon>
        <taxon>Phycisphaerae</taxon>
        <taxon>Phycisphaerales</taxon>
        <taxon>Phycisphaeraceae</taxon>
        <taxon>Poriferisphaera</taxon>
    </lineage>
</organism>
<dbReference type="OrthoDB" id="597758at2"/>
<dbReference type="EMBL" id="CP036425">
    <property type="protein sequence ID" value="QDU34921.1"/>
    <property type="molecule type" value="Genomic_DNA"/>
</dbReference>
<reference evidence="2 3" key="1">
    <citation type="submission" date="2019-02" db="EMBL/GenBank/DDBJ databases">
        <title>Deep-cultivation of Planctomycetes and their phenomic and genomic characterization uncovers novel biology.</title>
        <authorList>
            <person name="Wiegand S."/>
            <person name="Jogler M."/>
            <person name="Boedeker C."/>
            <person name="Pinto D."/>
            <person name="Vollmers J."/>
            <person name="Rivas-Marin E."/>
            <person name="Kohn T."/>
            <person name="Peeters S.H."/>
            <person name="Heuer A."/>
            <person name="Rast P."/>
            <person name="Oberbeckmann S."/>
            <person name="Bunk B."/>
            <person name="Jeske O."/>
            <person name="Meyerdierks A."/>
            <person name="Storesund J.E."/>
            <person name="Kallscheuer N."/>
            <person name="Luecker S."/>
            <person name="Lage O.M."/>
            <person name="Pohl T."/>
            <person name="Merkel B.J."/>
            <person name="Hornburger P."/>
            <person name="Mueller R.-W."/>
            <person name="Bruemmer F."/>
            <person name="Labrenz M."/>
            <person name="Spormann A.M."/>
            <person name="Op den Camp H."/>
            <person name="Overmann J."/>
            <person name="Amann R."/>
            <person name="Jetten M.S.M."/>
            <person name="Mascher T."/>
            <person name="Medema M.H."/>
            <person name="Devos D.P."/>
            <person name="Kaster A.-K."/>
            <person name="Ovreas L."/>
            <person name="Rohde M."/>
            <person name="Galperin M.Y."/>
            <person name="Jogler C."/>
        </authorList>
    </citation>
    <scope>NUCLEOTIDE SEQUENCE [LARGE SCALE GENOMIC DNA]</scope>
    <source>
        <strain evidence="2 3">KS4</strain>
    </source>
</reference>
<feature type="chain" id="PRO_5021995161" evidence="1">
    <location>
        <begin position="21"/>
        <end position="246"/>
    </location>
</feature>
<dbReference type="RefSeq" id="WP_145079458.1">
    <property type="nucleotide sequence ID" value="NZ_CP036425.1"/>
</dbReference>
<evidence type="ECO:0000256" key="1">
    <source>
        <dbReference type="SAM" id="SignalP"/>
    </source>
</evidence>
<gene>
    <name evidence="2" type="ORF">KS4_29980</name>
</gene>
<dbReference type="Proteomes" id="UP000317369">
    <property type="component" value="Chromosome"/>
</dbReference>
<dbReference type="AlphaFoldDB" id="A0A517YXH9"/>
<feature type="signal peptide" evidence="1">
    <location>
        <begin position="1"/>
        <end position="20"/>
    </location>
</feature>
<accession>A0A517YXH9</accession>
<proteinExistence type="predicted"/>
<keyword evidence="3" id="KW-1185">Reference proteome</keyword>
<sequence length="246" mass="27507" precursor="true">MRYTLASLLAATTICTAVHAQSDFLSDYTNAYKTKPKSAIDDVDYKNYQEKDDFKITPYIQGFGTFALTNETDYVGNGSTIAEDIEQDNAFGAGVALGFETGNWRTEAEFSYQRFGFSETINNGSNILGYDTEISNYNIFINGYYDIPVQDKLEFFLGGGAGISIYRGNFDLSATAPLGDQNDVTHDVVFGYHFDAGINYLVDDHLEVFSAYRIFSSEGPSFEDHGEIEIDSPIFHTIMLGMRYKF</sequence>
<name>A0A517YXH9_9BACT</name>
<evidence type="ECO:0000313" key="3">
    <source>
        <dbReference type="Proteomes" id="UP000317369"/>
    </source>
</evidence>
<keyword evidence="1" id="KW-0732">Signal</keyword>
<evidence type="ECO:0000313" key="2">
    <source>
        <dbReference type="EMBL" id="QDU34921.1"/>
    </source>
</evidence>
<dbReference type="InterPro" id="IPR011250">
    <property type="entry name" value="OMP/PagP_B-barrel"/>
</dbReference>
<protein>
    <submittedName>
        <fullName evidence="2">Uncharacterized protein</fullName>
    </submittedName>
</protein>